<organism evidence="1 2">
    <name type="scientific">Aeromonas cavernicola</name>
    <dbReference type="NCBI Taxonomy" id="1006623"/>
    <lineage>
        <taxon>Bacteria</taxon>
        <taxon>Pseudomonadati</taxon>
        <taxon>Pseudomonadota</taxon>
        <taxon>Gammaproteobacteria</taxon>
        <taxon>Aeromonadales</taxon>
        <taxon>Aeromonadaceae</taxon>
        <taxon>Aeromonas</taxon>
    </lineage>
</organism>
<reference evidence="1 2" key="1">
    <citation type="submission" date="2017-11" db="EMBL/GenBank/DDBJ databases">
        <title>Draft genome sequence of environmental isolate Aeromonas cavernicola sp. nov. MDC 2508.</title>
        <authorList>
            <person name="Colston S.M."/>
            <person name="Navarro A."/>
            <person name="Martinez-Murcia A.J."/>
            <person name="Graf J."/>
        </authorList>
    </citation>
    <scope>NUCLEOTIDE SEQUENCE [LARGE SCALE GENOMIC DNA]</scope>
    <source>
        <strain evidence="1 2">MDC 2508</strain>
    </source>
</reference>
<keyword evidence="2" id="KW-1185">Reference proteome</keyword>
<comment type="caution">
    <text evidence="1">The sequence shown here is derived from an EMBL/GenBank/DDBJ whole genome shotgun (WGS) entry which is preliminary data.</text>
</comment>
<evidence type="ECO:0000313" key="2">
    <source>
        <dbReference type="Proteomes" id="UP000235861"/>
    </source>
</evidence>
<name>A0A2H9U1G8_9GAMM</name>
<dbReference type="AlphaFoldDB" id="A0A2H9U1G8"/>
<accession>A0A2H9U1G8</accession>
<proteinExistence type="predicted"/>
<gene>
    <name evidence="1" type="ORF">CUC53_15440</name>
</gene>
<dbReference type="Proteomes" id="UP000235861">
    <property type="component" value="Unassembled WGS sequence"/>
</dbReference>
<protein>
    <submittedName>
        <fullName evidence="1">Uncharacterized protein</fullName>
    </submittedName>
</protein>
<evidence type="ECO:0000313" key="1">
    <source>
        <dbReference type="EMBL" id="PJG57907.1"/>
    </source>
</evidence>
<sequence length="398" mass="46321">MANSPDAKGDGLPKGHEIYFANDIILLLANKKFCDSIAINSPSTAIKYFEKLASLKSIYNNSFSLFSYNLSNSFLNNKNSQLYYESNKFSSDLLGHIKPLSNSLYGDYCLIEKLSKGLSPLDVDYSSFQHWDNSQLEKYCNSVVLCFKSFLKKKFIGSHTSIFFRAIDLIKNTSMCIAHVDTKSTNIYQSEELERFKIVIDFAINMTEALNSYDHINEDIKLRIRDYNEQSVCDYIADLYFEIIHSSAYIREPADTCWYIQHNVTWYRLMDNFSVITSARKIISHKLRRKIYDAVCEFNKYPNYMAARYLGFCINVLWIKSHLNRKDDNGYALRKAIIKWLRVNYLKLREEEAILADACLMDGIGFDEDKQAIYKTYRSRPGRPAPKEYFYLIEKTSP</sequence>
<dbReference type="EMBL" id="PGGC01000153">
    <property type="protein sequence ID" value="PJG57907.1"/>
    <property type="molecule type" value="Genomic_DNA"/>
</dbReference>